<evidence type="ECO:0000313" key="3">
    <source>
        <dbReference type="Proteomes" id="UP000034956"/>
    </source>
</evidence>
<evidence type="ECO:0000313" key="2">
    <source>
        <dbReference type="EMBL" id="KKU91720.1"/>
    </source>
</evidence>
<dbReference type="EMBL" id="LCPF01000001">
    <property type="protein sequence ID" value="KKU91720.1"/>
    <property type="molecule type" value="Genomic_DNA"/>
</dbReference>
<keyword evidence="1" id="KW-1133">Transmembrane helix</keyword>
<organism evidence="2 3">
    <name type="scientific">Candidatus Jorgensenbacteria bacterium GW2011_GWA1_48_11</name>
    <dbReference type="NCBI Taxonomy" id="1618660"/>
    <lineage>
        <taxon>Bacteria</taxon>
        <taxon>Candidatus Joergenseniibacteriota</taxon>
    </lineage>
</organism>
<keyword evidence="1" id="KW-0472">Membrane</keyword>
<dbReference type="Proteomes" id="UP000034956">
    <property type="component" value="Unassembled WGS sequence"/>
</dbReference>
<comment type="caution">
    <text evidence="2">The sequence shown here is derived from an EMBL/GenBank/DDBJ whole genome shotgun (WGS) entry which is preliminary data.</text>
</comment>
<name>A0A0G1XBP5_9BACT</name>
<reference evidence="2 3" key="1">
    <citation type="journal article" date="2015" name="Nature">
        <title>rRNA introns, odd ribosomes, and small enigmatic genomes across a large radiation of phyla.</title>
        <authorList>
            <person name="Brown C.T."/>
            <person name="Hug L.A."/>
            <person name="Thomas B.C."/>
            <person name="Sharon I."/>
            <person name="Castelle C.J."/>
            <person name="Singh A."/>
            <person name="Wilkins M.J."/>
            <person name="Williams K.H."/>
            <person name="Banfield J.F."/>
        </authorList>
    </citation>
    <scope>NUCLEOTIDE SEQUENCE [LARGE SCALE GENOMIC DNA]</scope>
</reference>
<evidence type="ECO:0000256" key="1">
    <source>
        <dbReference type="SAM" id="Phobius"/>
    </source>
</evidence>
<feature type="transmembrane region" description="Helical" evidence="1">
    <location>
        <begin position="30"/>
        <end position="54"/>
    </location>
</feature>
<accession>A0A0G1XBP5</accession>
<dbReference type="AlphaFoldDB" id="A0A0G1XBP5"/>
<proteinExistence type="predicted"/>
<protein>
    <submittedName>
        <fullName evidence="2">Uncharacterized protein</fullName>
    </submittedName>
</protein>
<gene>
    <name evidence="2" type="ORF">UY23_C0001G0326</name>
</gene>
<sequence length="498" mass="55527">MRHKFHISDWGKSSRFKVLNKFVRHFGKPIFYGVTLLVLAAGIFFAFKLFLVLIQERISRSSITDLTRISRQTSLPGEKVQPLSELAPVETSMSSPPEKDLIHSTFYDLFSGVGWLNQEASTLYRDSVVSAFVFPPKFDWQKIENQSSMVNGQLSFVERQPDGSDTRCLGSRCLRQKDLNLYFQNQPLNLPADLADKNLINISIGGLDTVWLLGAVVQNDNNYDGLVFIFNGTGFMKADLSFSSPYKGVIGFGGSDDDWLAVYGAYQGQAVRVRGTDIKNISSFFNIRVMNGGFEPAVVRSINENCELSAEGGFASGGKIENCAAWYIFGLPPSQPKLLKLFQNRTADIVGAVDLTSSIVSEGIRSFSFSSISGESRELAAKVYKNSGASEFWRFRDLGFDKSKVLEAVSVNVNSYGNSETRKATISEVDLDSNGGQVDFYLSNNGVNWMKTGVGEEVEFSESHNHLLFWRVVFSPSSEPETSVFFDRIRLDYKVKFL</sequence>
<keyword evidence="1" id="KW-0812">Transmembrane</keyword>